<dbReference type="Proteomes" id="UP000550136">
    <property type="component" value="Unassembled WGS sequence"/>
</dbReference>
<organism evidence="1 2">
    <name type="scientific">Sphingomonas paucimobilis</name>
    <name type="common">Pseudomonas paucimobilis</name>
    <dbReference type="NCBI Taxonomy" id="13689"/>
    <lineage>
        <taxon>Bacteria</taxon>
        <taxon>Pseudomonadati</taxon>
        <taxon>Pseudomonadota</taxon>
        <taxon>Alphaproteobacteria</taxon>
        <taxon>Sphingomonadales</taxon>
        <taxon>Sphingomonadaceae</taxon>
        <taxon>Sphingomonas</taxon>
    </lineage>
</organism>
<dbReference type="SUPFAM" id="SSF160631">
    <property type="entry name" value="SMI1/KNR4-like"/>
    <property type="match status" value="1"/>
</dbReference>
<comment type="caution">
    <text evidence="1">The sequence shown here is derived from an EMBL/GenBank/DDBJ whole genome shotgun (WGS) entry which is preliminary data.</text>
</comment>
<sequence>MARYQDLVRDKENGAVYESLMPVSGTRIVALREEYPGIPNDFIDFLVKVGTGILGGGRYQLYDGLVGPDDIYGDVEDGLEMVALVGDDLQGFNTGFDTRDWQVIEVDPTNATFRRMALSFEAFIRDKIAELT</sequence>
<dbReference type="InterPro" id="IPR037883">
    <property type="entry name" value="Knr4/Smi1-like_sf"/>
</dbReference>
<evidence type="ECO:0000313" key="1">
    <source>
        <dbReference type="EMBL" id="NNG56498.1"/>
    </source>
</evidence>
<evidence type="ECO:0000313" key="2">
    <source>
        <dbReference type="Proteomes" id="UP000550136"/>
    </source>
</evidence>
<dbReference type="EMBL" id="JABEOU010000014">
    <property type="protein sequence ID" value="NNG56498.1"/>
    <property type="molecule type" value="Genomic_DNA"/>
</dbReference>
<proteinExistence type="predicted"/>
<dbReference type="RefSeq" id="WP_035386044.1">
    <property type="nucleotide sequence ID" value="NZ_JABEOU010000014.1"/>
</dbReference>
<name>A0A7Y2PC82_SPHPI</name>
<dbReference type="AlphaFoldDB" id="A0A7Y2PC82"/>
<evidence type="ECO:0008006" key="3">
    <source>
        <dbReference type="Google" id="ProtNLM"/>
    </source>
</evidence>
<reference evidence="1 2" key="1">
    <citation type="submission" date="2020-05" db="EMBL/GenBank/DDBJ databases">
        <title>Draft Genome Sequences of Sphingomonas sp. Isolated from the International Space Station.</title>
        <authorList>
            <person name="Bijlani S."/>
            <person name="Singh N.K."/>
            <person name="Mason C.E."/>
            <person name="Wang C.C."/>
            <person name="Venkateswaran K."/>
        </authorList>
    </citation>
    <scope>NUCLEOTIDE SEQUENCE [LARGE SCALE GENOMIC DNA]</scope>
    <source>
        <strain evidence="1 2">FKI-L5-BR-P1</strain>
    </source>
</reference>
<accession>A0A7Y2PC82</accession>
<protein>
    <recommendedName>
        <fullName evidence="3">SMI1/KNR4 family protein</fullName>
    </recommendedName>
</protein>
<gene>
    <name evidence="1" type="ORF">HKX06_03760</name>
</gene>